<dbReference type="PANTHER" id="PTHR38099:SF1">
    <property type="entry name" value="LARGE RIBOSOMAL RNA SUBUNIT ACCUMULATION PROTEIN YCED"/>
    <property type="match status" value="1"/>
</dbReference>
<keyword evidence="4" id="KW-0690">Ribosome biogenesis</keyword>
<comment type="similarity">
    <text evidence="2">Belongs to the DUF177 domain family.</text>
</comment>
<dbReference type="InterPro" id="IPR003772">
    <property type="entry name" value="YceD"/>
</dbReference>
<evidence type="ECO:0000313" key="7">
    <source>
        <dbReference type="EMBL" id="CAG9171808.1"/>
    </source>
</evidence>
<feature type="region of interest" description="Disordered" evidence="6">
    <location>
        <begin position="169"/>
        <end position="201"/>
    </location>
</feature>
<evidence type="ECO:0000256" key="4">
    <source>
        <dbReference type="ARBA" id="ARBA00022517"/>
    </source>
</evidence>
<comment type="caution">
    <text evidence="7">The sequence shown here is derived from an EMBL/GenBank/DDBJ whole genome shotgun (WGS) entry which is preliminary data.</text>
</comment>
<evidence type="ECO:0000313" key="8">
    <source>
        <dbReference type="Proteomes" id="UP000727654"/>
    </source>
</evidence>
<dbReference type="EMBL" id="CAJZAI010000004">
    <property type="protein sequence ID" value="CAG9171808.1"/>
    <property type="molecule type" value="Genomic_DNA"/>
</dbReference>
<evidence type="ECO:0000256" key="1">
    <source>
        <dbReference type="ARBA" id="ARBA00002868"/>
    </source>
</evidence>
<keyword evidence="8" id="KW-1185">Reference proteome</keyword>
<evidence type="ECO:0000256" key="5">
    <source>
        <dbReference type="ARBA" id="ARBA00031841"/>
    </source>
</evidence>
<comment type="function">
    <text evidence="1">Plays a role in synthesis, processing and/or stability of 23S rRNA.</text>
</comment>
<dbReference type="InterPro" id="IPR039255">
    <property type="entry name" value="YceD_bac"/>
</dbReference>
<name>A0ABM8WWD4_9BURK</name>
<proteinExistence type="inferred from homology"/>
<sequence length="201" mass="21536">MSSNMTQPIDLRELDLFAFCRKGGSAAGEVAVQDLPRILAETAAQAPASARDEVFTYTATGFAREEAAEPGAPVVQRLFLDLAVKGQVWLDCQRCLEVFADPIATSMRFEVFVSDAAADAAPMDDDELDAIVGSKRFSLLELIEDEVLLALPAAPKHTVCPAVHESLVTGADGEVEPEAPPEEEEKRPSPFAALAGLKTKH</sequence>
<accession>A0ABM8WWD4</accession>
<reference evidence="7 8" key="1">
    <citation type="submission" date="2021-08" db="EMBL/GenBank/DDBJ databases">
        <authorList>
            <person name="Peeters C."/>
        </authorList>
    </citation>
    <scope>NUCLEOTIDE SEQUENCE [LARGE SCALE GENOMIC DNA]</scope>
    <source>
        <strain evidence="7 8">LMG 23992</strain>
    </source>
</reference>
<gene>
    <name evidence="7" type="ORF">LMG23992_02040</name>
</gene>
<feature type="compositionally biased region" description="Acidic residues" evidence="6">
    <location>
        <begin position="173"/>
        <end position="183"/>
    </location>
</feature>
<evidence type="ECO:0000256" key="2">
    <source>
        <dbReference type="ARBA" id="ARBA00010740"/>
    </source>
</evidence>
<dbReference type="PANTHER" id="PTHR38099">
    <property type="entry name" value="LARGE RIBOSOMAL RNA SUBUNIT ACCUMULATION PROTEIN YCED"/>
    <property type="match status" value="1"/>
</dbReference>
<dbReference type="Pfam" id="PF02620">
    <property type="entry name" value="YceD"/>
    <property type="match status" value="1"/>
</dbReference>
<dbReference type="Proteomes" id="UP000727654">
    <property type="component" value="Unassembled WGS sequence"/>
</dbReference>
<protein>
    <recommendedName>
        <fullName evidence="3">Large ribosomal RNA subunit accumulation protein YceD</fullName>
    </recommendedName>
    <alternativeName>
        <fullName evidence="5">23S rRNA accumulation protein YceD</fullName>
    </alternativeName>
</protein>
<organism evidence="7 8">
    <name type="scientific">Cupriavidus laharis</name>
    <dbReference type="NCBI Taxonomy" id="151654"/>
    <lineage>
        <taxon>Bacteria</taxon>
        <taxon>Pseudomonadati</taxon>
        <taxon>Pseudomonadota</taxon>
        <taxon>Betaproteobacteria</taxon>
        <taxon>Burkholderiales</taxon>
        <taxon>Burkholderiaceae</taxon>
        <taxon>Cupriavidus</taxon>
    </lineage>
</organism>
<evidence type="ECO:0000256" key="6">
    <source>
        <dbReference type="SAM" id="MobiDB-lite"/>
    </source>
</evidence>
<evidence type="ECO:0000256" key="3">
    <source>
        <dbReference type="ARBA" id="ARBA00015716"/>
    </source>
</evidence>